<dbReference type="Gene3D" id="3.90.280.10">
    <property type="entry name" value="PEBP-like"/>
    <property type="match status" value="1"/>
</dbReference>
<dbReference type="NCBIfam" id="TIGR00481">
    <property type="entry name" value="YbhB/YbcL family Raf kinase inhibitor-like protein"/>
    <property type="match status" value="1"/>
</dbReference>
<dbReference type="PANTHER" id="PTHR30289:SF1">
    <property type="entry name" value="PEBP (PHOSPHATIDYLETHANOLAMINE-BINDING PROTEIN) FAMILY PROTEIN"/>
    <property type="match status" value="1"/>
</dbReference>
<dbReference type="SUPFAM" id="SSF49777">
    <property type="entry name" value="PEBP-like"/>
    <property type="match status" value="1"/>
</dbReference>
<proteinExistence type="predicted"/>
<evidence type="ECO:0000313" key="1">
    <source>
        <dbReference type="EMBL" id="MBZ0154797.1"/>
    </source>
</evidence>
<dbReference type="EMBL" id="JAIOIV010000014">
    <property type="protein sequence ID" value="MBZ0154797.1"/>
    <property type="molecule type" value="Genomic_DNA"/>
</dbReference>
<dbReference type="InterPro" id="IPR005247">
    <property type="entry name" value="YbhB_YbcL/LppC-like"/>
</dbReference>
<dbReference type="InterPro" id="IPR008914">
    <property type="entry name" value="PEBP"/>
</dbReference>
<dbReference type="AlphaFoldDB" id="A0A953J526"/>
<protein>
    <submittedName>
        <fullName evidence="1">YbhB/YbcL family Raf kinase inhibitor-like protein</fullName>
    </submittedName>
</protein>
<organism evidence="1 2">
    <name type="scientific">Candidatus Nitrobium versatile</name>
    <dbReference type="NCBI Taxonomy" id="2884831"/>
    <lineage>
        <taxon>Bacteria</taxon>
        <taxon>Pseudomonadati</taxon>
        <taxon>Nitrospirota</taxon>
        <taxon>Nitrospiria</taxon>
        <taxon>Nitrospirales</taxon>
        <taxon>Nitrospiraceae</taxon>
        <taxon>Candidatus Nitrobium</taxon>
    </lineage>
</organism>
<sequence>MNGLTLSSPVFQDIGYIPSKYTCDGENSNPPLVIENVPPEAKSMVLIVDDPDAPAGTWVHWVMWNIDPHTREIRENSVPKGAGQGVNDFKQHGYGGPCPPSGAHRYFFKLYALDTPLQANPNATKSDIEKMMQGHIIARTQIIGLYRRK</sequence>
<dbReference type="InterPro" id="IPR036610">
    <property type="entry name" value="PEBP-like_sf"/>
</dbReference>
<dbReference type="PANTHER" id="PTHR30289">
    <property type="entry name" value="UNCHARACTERIZED PROTEIN YBCL-RELATED"/>
    <property type="match status" value="1"/>
</dbReference>
<dbReference type="Proteomes" id="UP000705867">
    <property type="component" value="Unassembled WGS sequence"/>
</dbReference>
<reference evidence="1" key="1">
    <citation type="journal article" date="2021" name="bioRxiv">
        <title>Unraveling nitrogen, sulfur and carbon metabolic pathways and microbial community transcriptional responses to substrate deprivation and toxicity stresses in a bioreactor mimicking anoxic brackish coastal sediment conditions.</title>
        <authorList>
            <person name="Martins P.D."/>
            <person name="Echeveste M.J."/>
            <person name="Arshad A."/>
            <person name="Kurth J."/>
            <person name="Ouboter H."/>
            <person name="Jetten M.S.M."/>
            <person name="Welte C.U."/>
        </authorList>
    </citation>
    <scope>NUCLEOTIDE SEQUENCE</scope>
    <source>
        <strain evidence="1">MAG_39</strain>
    </source>
</reference>
<comment type="caution">
    <text evidence="1">The sequence shown here is derived from an EMBL/GenBank/DDBJ whole genome shotgun (WGS) entry which is preliminary data.</text>
</comment>
<reference evidence="1" key="2">
    <citation type="submission" date="2021-08" db="EMBL/GenBank/DDBJ databases">
        <authorList>
            <person name="Dalcin Martins P."/>
        </authorList>
    </citation>
    <scope>NUCLEOTIDE SEQUENCE</scope>
    <source>
        <strain evidence="1">MAG_39</strain>
    </source>
</reference>
<dbReference type="Pfam" id="PF01161">
    <property type="entry name" value="PBP"/>
    <property type="match status" value="1"/>
</dbReference>
<accession>A0A953J526</accession>
<gene>
    <name evidence="1" type="ORF">K8I29_01110</name>
</gene>
<evidence type="ECO:0000313" key="2">
    <source>
        <dbReference type="Proteomes" id="UP000705867"/>
    </source>
</evidence>
<name>A0A953J526_9BACT</name>
<dbReference type="CDD" id="cd00865">
    <property type="entry name" value="PEBP_bact_arch"/>
    <property type="match status" value="1"/>
</dbReference>